<dbReference type="OrthoDB" id="3538597at2759"/>
<dbReference type="AlphaFoldDB" id="A0A9W9RUW2"/>
<comment type="caution">
    <text evidence="2">The sequence shown here is derived from an EMBL/GenBank/DDBJ whole genome shotgun (WGS) entry which is preliminary data.</text>
</comment>
<evidence type="ECO:0000313" key="2">
    <source>
        <dbReference type="EMBL" id="KAJ5365464.1"/>
    </source>
</evidence>
<sequence>MKSAEYNLRLRWADRLGIRFIGPVEPDHWPKTHGRLFADVQKLGRREYSHFVESISIDSIEKPWRNSTRSRADRLSQLAENAWKERRNESSWRFAVENEIMHRFSVEVACPKCRNKLWESEIPAATDSIHVSAELLEARRRKRKPCRCPPTWGQSQYLPNARYDSGINMLFSDRAEQKIRHDPPLPVLSQNERRKQSEAPDRVYGLKQTDNFKLVLDSDDKRGVAATLCPSLRETLEVSPFEPEGEPLLYPFLVMEAKSSKGADRGEVNMQTAFVIRRLLNVQLDLKLATGEETQWESGPLVWFLAWRGEIWEISAAVVKQPQIEYEEDSR</sequence>
<organism evidence="2 3">
    <name type="scientific">Penicillium concentricum</name>
    <dbReference type="NCBI Taxonomy" id="293559"/>
    <lineage>
        <taxon>Eukaryota</taxon>
        <taxon>Fungi</taxon>
        <taxon>Dikarya</taxon>
        <taxon>Ascomycota</taxon>
        <taxon>Pezizomycotina</taxon>
        <taxon>Eurotiomycetes</taxon>
        <taxon>Eurotiomycetidae</taxon>
        <taxon>Eurotiales</taxon>
        <taxon>Aspergillaceae</taxon>
        <taxon>Penicillium</taxon>
    </lineage>
</organism>
<feature type="region of interest" description="Disordered" evidence="1">
    <location>
        <begin position="181"/>
        <end position="202"/>
    </location>
</feature>
<gene>
    <name evidence="2" type="ORF">N7517_008350</name>
</gene>
<evidence type="ECO:0000313" key="3">
    <source>
        <dbReference type="Proteomes" id="UP001147752"/>
    </source>
</evidence>
<keyword evidence="3" id="KW-1185">Reference proteome</keyword>
<accession>A0A9W9RUW2</accession>
<evidence type="ECO:0000256" key="1">
    <source>
        <dbReference type="SAM" id="MobiDB-lite"/>
    </source>
</evidence>
<protein>
    <submittedName>
        <fullName evidence="2">Uncharacterized protein</fullName>
    </submittedName>
</protein>
<reference evidence="2" key="2">
    <citation type="journal article" date="2023" name="IMA Fungus">
        <title>Comparative genomic study of the Penicillium genus elucidates a diverse pangenome and 15 lateral gene transfer events.</title>
        <authorList>
            <person name="Petersen C."/>
            <person name="Sorensen T."/>
            <person name="Nielsen M.R."/>
            <person name="Sondergaard T.E."/>
            <person name="Sorensen J.L."/>
            <person name="Fitzpatrick D.A."/>
            <person name="Frisvad J.C."/>
            <person name="Nielsen K.L."/>
        </authorList>
    </citation>
    <scope>NUCLEOTIDE SEQUENCE</scope>
    <source>
        <strain evidence="2">IBT 3081</strain>
    </source>
</reference>
<dbReference type="GeneID" id="81465263"/>
<dbReference type="Proteomes" id="UP001147752">
    <property type="component" value="Unassembled WGS sequence"/>
</dbReference>
<dbReference type="RefSeq" id="XP_056576931.1">
    <property type="nucleotide sequence ID" value="XM_056726080.1"/>
</dbReference>
<name>A0A9W9RUW2_9EURO</name>
<dbReference type="EMBL" id="JAPZBT010000003">
    <property type="protein sequence ID" value="KAJ5365464.1"/>
    <property type="molecule type" value="Genomic_DNA"/>
</dbReference>
<proteinExistence type="predicted"/>
<reference evidence="2" key="1">
    <citation type="submission" date="2022-12" db="EMBL/GenBank/DDBJ databases">
        <authorList>
            <person name="Petersen C."/>
        </authorList>
    </citation>
    <scope>NUCLEOTIDE SEQUENCE</scope>
    <source>
        <strain evidence="2">IBT 3081</strain>
    </source>
</reference>
<feature type="compositionally biased region" description="Basic and acidic residues" evidence="1">
    <location>
        <begin position="191"/>
        <end position="201"/>
    </location>
</feature>